<protein>
    <recommendedName>
        <fullName evidence="3">K Homology domain-containing protein</fullName>
    </recommendedName>
</protein>
<keyword evidence="5" id="KW-1185">Reference proteome</keyword>
<dbReference type="CDD" id="cd22384">
    <property type="entry name" value="KH-I_KHDRBS"/>
    <property type="match status" value="1"/>
</dbReference>
<comment type="caution">
    <text evidence="4">The sequence shown here is derived from an EMBL/GenBank/DDBJ whole genome shotgun (WGS) entry which is preliminary data.</text>
</comment>
<organism evidence="4 5">
    <name type="scientific">Blomia tropicalis</name>
    <name type="common">Mite</name>
    <dbReference type="NCBI Taxonomy" id="40697"/>
    <lineage>
        <taxon>Eukaryota</taxon>
        <taxon>Metazoa</taxon>
        <taxon>Ecdysozoa</taxon>
        <taxon>Arthropoda</taxon>
        <taxon>Chelicerata</taxon>
        <taxon>Arachnida</taxon>
        <taxon>Acari</taxon>
        <taxon>Acariformes</taxon>
        <taxon>Sarcoptiformes</taxon>
        <taxon>Astigmata</taxon>
        <taxon>Glycyphagoidea</taxon>
        <taxon>Echimyopodidae</taxon>
        <taxon>Blomia</taxon>
    </lineage>
</organism>
<dbReference type="AlphaFoldDB" id="A0A9Q0M3T9"/>
<accession>A0A9Q0M3T9</accession>
<feature type="region of interest" description="Disordered" evidence="2">
    <location>
        <begin position="1"/>
        <end position="20"/>
    </location>
</feature>
<dbReference type="GO" id="GO:0005634">
    <property type="term" value="C:nucleus"/>
    <property type="evidence" value="ECO:0007669"/>
    <property type="project" value="TreeGrafter"/>
</dbReference>
<dbReference type="PANTHER" id="PTHR11208">
    <property type="entry name" value="RNA-BINDING PROTEIN RELATED"/>
    <property type="match status" value="1"/>
</dbReference>
<proteinExistence type="predicted"/>
<dbReference type="PANTHER" id="PTHR11208:SF42">
    <property type="entry name" value="QUAKING RELATED 54B, ISOFORM E"/>
    <property type="match status" value="1"/>
</dbReference>
<dbReference type="InterPro" id="IPR004087">
    <property type="entry name" value="KH_dom"/>
</dbReference>
<dbReference type="EMBL" id="JAPWDV010000003">
    <property type="protein sequence ID" value="KAJ6218489.1"/>
    <property type="molecule type" value="Genomic_DNA"/>
</dbReference>
<dbReference type="InterPro" id="IPR055256">
    <property type="entry name" value="KH_1_KHDC4/BBP-like"/>
</dbReference>
<dbReference type="GO" id="GO:0003729">
    <property type="term" value="F:mRNA binding"/>
    <property type="evidence" value="ECO:0007669"/>
    <property type="project" value="TreeGrafter"/>
</dbReference>
<feature type="compositionally biased region" description="Basic and acidic residues" evidence="2">
    <location>
        <begin position="1"/>
        <end position="13"/>
    </location>
</feature>
<dbReference type="Pfam" id="PF22675">
    <property type="entry name" value="KH-I_KHDC4-BBP"/>
    <property type="match status" value="1"/>
</dbReference>
<evidence type="ECO:0000256" key="2">
    <source>
        <dbReference type="SAM" id="MobiDB-lite"/>
    </source>
</evidence>
<dbReference type="GO" id="GO:0000381">
    <property type="term" value="P:regulation of alternative mRNA splicing, via spliceosome"/>
    <property type="evidence" value="ECO:0007669"/>
    <property type="project" value="TreeGrafter"/>
</dbReference>
<evidence type="ECO:0000256" key="1">
    <source>
        <dbReference type="ARBA" id="ARBA00022884"/>
    </source>
</evidence>
<reference evidence="4" key="1">
    <citation type="submission" date="2022-12" db="EMBL/GenBank/DDBJ databases">
        <title>Genome assemblies of Blomia tropicalis.</title>
        <authorList>
            <person name="Cui Y."/>
        </authorList>
    </citation>
    <scope>NUCLEOTIDE SEQUENCE</scope>
    <source>
        <tissue evidence="4">Adult mites</tissue>
    </source>
</reference>
<gene>
    <name evidence="4" type="ORF">RDWZM_009646</name>
</gene>
<dbReference type="InterPro" id="IPR045071">
    <property type="entry name" value="BBP-like"/>
</dbReference>
<evidence type="ECO:0000313" key="5">
    <source>
        <dbReference type="Proteomes" id="UP001142055"/>
    </source>
</evidence>
<keyword evidence="1" id="KW-0694">RNA-binding</keyword>
<dbReference type="SUPFAM" id="SSF54791">
    <property type="entry name" value="Eukaryotic type KH-domain (KH-domain type I)"/>
    <property type="match status" value="1"/>
</dbReference>
<dbReference type="Gene3D" id="3.30.1370.10">
    <property type="entry name" value="K Homology domain, type 1"/>
    <property type="match status" value="1"/>
</dbReference>
<evidence type="ECO:0000259" key="3">
    <source>
        <dbReference type="SMART" id="SM00322"/>
    </source>
</evidence>
<name>A0A9Q0M3T9_BLOTA</name>
<feature type="domain" description="K Homology" evidence="3">
    <location>
        <begin position="36"/>
        <end position="135"/>
    </location>
</feature>
<dbReference type="SMART" id="SM00322">
    <property type="entry name" value="KH"/>
    <property type="match status" value="1"/>
</dbReference>
<sequence length="227" mass="25384">MAERDNSFGEHQRVPANGHSFQLPTNIVDVHHGKPVRLQVKVIVPVNDHPNYNFVGKLLGPKGNSLKWLQEQTQTKMAILGKGSMRNKEKERELRQLDDPKYSHLNEDLHVEITAFAPAPEAYKRISNALYEIKRFLVPDYYDDIRKQQLKELGVIGADLADTNSCKPFNSTSQTECLNVPLGLNRSNPSSYNGGTENGDICSMSPPFWTPNELSTNGIHGTKGTNS</sequence>
<evidence type="ECO:0000313" key="4">
    <source>
        <dbReference type="EMBL" id="KAJ6218489.1"/>
    </source>
</evidence>
<dbReference type="InterPro" id="IPR036612">
    <property type="entry name" value="KH_dom_type_1_sf"/>
</dbReference>
<dbReference type="Proteomes" id="UP001142055">
    <property type="component" value="Chromosome 3"/>
</dbReference>